<dbReference type="EMBL" id="MU267697">
    <property type="protein sequence ID" value="KAH7910886.1"/>
    <property type="molecule type" value="Genomic_DNA"/>
</dbReference>
<gene>
    <name evidence="1" type="ORF">BJ138DRAFT_52389</name>
</gene>
<comment type="caution">
    <text evidence="1">The sequence shown here is derived from an EMBL/GenBank/DDBJ whole genome shotgun (WGS) entry which is preliminary data.</text>
</comment>
<keyword evidence="2" id="KW-1185">Reference proteome</keyword>
<sequence>MHLTTSIMSQINIFSNSVASVSKPPTVLILIHEDQRGWCEQFSQEGYNVVQIVYPPPPGTSFKETLKVAEEKIIAFGADWGLISYGLATKDAELLLSRLALSIADLKACVHFCPDADGSRGFLAKDNQSRYVPVAFHLATSQEAFHAAVLPLEDPANLGYVLPTHSNHPIKVYTYPLVSRLPPFPFLSKAPVQAKPGEPSSTDISNRSATSLSLTRTLELLKSHLGPHFNLEKLWEMHTYYEFVERDAPKTMKTMVPSPYVNHVATMTGGVGYEDLARFYKYHFTKSTMQVTPPDSELVVVSRTVGVDRIVDEMIFKCHHTTEIDYFLPGVAPTGRYVEIALVGIVAFRGDKLFFEHLYWDQASVLVQLGLMERSNLPIAGVEVAQKVVDPFGLPSNGLLGRWGESEGLSID</sequence>
<organism evidence="1 2">
    <name type="scientific">Hygrophoropsis aurantiaca</name>
    <dbReference type="NCBI Taxonomy" id="72124"/>
    <lineage>
        <taxon>Eukaryota</taxon>
        <taxon>Fungi</taxon>
        <taxon>Dikarya</taxon>
        <taxon>Basidiomycota</taxon>
        <taxon>Agaricomycotina</taxon>
        <taxon>Agaricomycetes</taxon>
        <taxon>Agaricomycetidae</taxon>
        <taxon>Boletales</taxon>
        <taxon>Coniophorineae</taxon>
        <taxon>Hygrophoropsidaceae</taxon>
        <taxon>Hygrophoropsis</taxon>
    </lineage>
</organism>
<proteinExistence type="predicted"/>
<name>A0ACB8ACF3_9AGAM</name>
<reference evidence="1" key="1">
    <citation type="journal article" date="2021" name="New Phytol.">
        <title>Evolutionary innovations through gain and loss of genes in the ectomycorrhizal Boletales.</title>
        <authorList>
            <person name="Wu G."/>
            <person name="Miyauchi S."/>
            <person name="Morin E."/>
            <person name="Kuo A."/>
            <person name="Drula E."/>
            <person name="Varga T."/>
            <person name="Kohler A."/>
            <person name="Feng B."/>
            <person name="Cao Y."/>
            <person name="Lipzen A."/>
            <person name="Daum C."/>
            <person name="Hundley H."/>
            <person name="Pangilinan J."/>
            <person name="Johnson J."/>
            <person name="Barry K."/>
            <person name="LaButti K."/>
            <person name="Ng V."/>
            <person name="Ahrendt S."/>
            <person name="Min B."/>
            <person name="Choi I.G."/>
            <person name="Park H."/>
            <person name="Plett J.M."/>
            <person name="Magnuson J."/>
            <person name="Spatafora J.W."/>
            <person name="Nagy L.G."/>
            <person name="Henrissat B."/>
            <person name="Grigoriev I.V."/>
            <person name="Yang Z.L."/>
            <person name="Xu J."/>
            <person name="Martin F.M."/>
        </authorList>
    </citation>
    <scope>NUCLEOTIDE SEQUENCE</scope>
    <source>
        <strain evidence="1">ATCC 28755</strain>
    </source>
</reference>
<evidence type="ECO:0000313" key="2">
    <source>
        <dbReference type="Proteomes" id="UP000790377"/>
    </source>
</evidence>
<evidence type="ECO:0000313" key="1">
    <source>
        <dbReference type="EMBL" id="KAH7910886.1"/>
    </source>
</evidence>
<protein>
    <submittedName>
        <fullName evidence="1">NTF2-like protein</fullName>
    </submittedName>
</protein>
<dbReference type="Proteomes" id="UP000790377">
    <property type="component" value="Unassembled WGS sequence"/>
</dbReference>
<accession>A0ACB8ACF3</accession>